<feature type="domain" description="Thiamine pyrophosphate enzyme TPP-binding" evidence="5">
    <location>
        <begin position="422"/>
        <end position="560"/>
    </location>
</feature>
<evidence type="ECO:0000256" key="3">
    <source>
        <dbReference type="RuleBase" id="RU362132"/>
    </source>
</evidence>
<dbReference type="AlphaFoldDB" id="A0A3N6NKU2"/>
<dbReference type="Gene3D" id="3.40.50.1220">
    <property type="entry name" value="TPP-binding domain"/>
    <property type="match status" value="1"/>
</dbReference>
<dbReference type="Pfam" id="PF00205">
    <property type="entry name" value="TPP_enzyme_M"/>
    <property type="match status" value="1"/>
</dbReference>
<dbReference type="EMBL" id="REFZ01000007">
    <property type="protein sequence ID" value="RQG99912.1"/>
    <property type="molecule type" value="Genomic_DNA"/>
</dbReference>
<comment type="similarity">
    <text evidence="1 3">Belongs to the TPP enzyme family.</text>
</comment>
<dbReference type="GO" id="GO:0000287">
    <property type="term" value="F:magnesium ion binding"/>
    <property type="evidence" value="ECO:0007669"/>
    <property type="project" value="InterPro"/>
</dbReference>
<dbReference type="CDD" id="cd02002">
    <property type="entry name" value="TPP_BFDC"/>
    <property type="match status" value="1"/>
</dbReference>
<feature type="domain" description="Thiamine pyrophosphate enzyme central" evidence="4">
    <location>
        <begin position="201"/>
        <end position="338"/>
    </location>
</feature>
<dbReference type="SUPFAM" id="SSF52467">
    <property type="entry name" value="DHS-like NAD/FAD-binding domain"/>
    <property type="match status" value="1"/>
</dbReference>
<dbReference type="GO" id="GO:0006082">
    <property type="term" value="P:organic acid metabolic process"/>
    <property type="evidence" value="ECO:0007669"/>
    <property type="project" value="UniProtKB-ARBA"/>
</dbReference>
<dbReference type="CDD" id="cd07035">
    <property type="entry name" value="TPP_PYR_POX_like"/>
    <property type="match status" value="1"/>
</dbReference>
<dbReference type="Pfam" id="PF02775">
    <property type="entry name" value="TPP_enzyme_C"/>
    <property type="match status" value="1"/>
</dbReference>
<dbReference type="InterPro" id="IPR011766">
    <property type="entry name" value="TPP_enzyme_TPP-bd"/>
</dbReference>
<gene>
    <name evidence="7" type="ORF">EA472_11835</name>
</gene>
<protein>
    <submittedName>
        <fullName evidence="7">Thiamine pyrophosphate-binding protein</fullName>
    </submittedName>
</protein>
<dbReference type="InterPro" id="IPR012000">
    <property type="entry name" value="Thiamin_PyroP_enz_cen_dom"/>
</dbReference>
<organism evidence="7 8">
    <name type="scientific">Natrarchaeobius chitinivorans</name>
    <dbReference type="NCBI Taxonomy" id="1679083"/>
    <lineage>
        <taxon>Archaea</taxon>
        <taxon>Methanobacteriati</taxon>
        <taxon>Methanobacteriota</taxon>
        <taxon>Stenosarchaea group</taxon>
        <taxon>Halobacteria</taxon>
        <taxon>Halobacteriales</taxon>
        <taxon>Natrialbaceae</taxon>
        <taxon>Natrarchaeobius</taxon>
    </lineage>
</organism>
<keyword evidence="2 3" id="KW-0786">Thiamine pyrophosphate</keyword>
<feature type="domain" description="Thiamine pyrophosphate enzyme N-terminal TPP-binding" evidence="6">
    <location>
        <begin position="6"/>
        <end position="120"/>
    </location>
</feature>
<dbReference type="PANTHER" id="PTHR18968:SF133">
    <property type="entry name" value="BENZOYLFORMATE DECARBOXYLASE"/>
    <property type="match status" value="1"/>
</dbReference>
<reference evidence="7 8" key="1">
    <citation type="submission" date="2018-10" db="EMBL/GenBank/DDBJ databases">
        <title>Natrarchaeobius chitinivorans gen. nov., sp. nov., and Natrarchaeobius haloalkaliphilus sp. nov., alkaliphilic, chitin-utilizing haloarchaea from hypersaline alkaline lakes.</title>
        <authorList>
            <person name="Sorokin D.Y."/>
            <person name="Elcheninov A.G."/>
            <person name="Kostrikina N.A."/>
            <person name="Bale N.J."/>
            <person name="Sinninghe Damste J.S."/>
            <person name="Khijniak T.V."/>
            <person name="Kublanov I.V."/>
            <person name="Toshchakov S.V."/>
        </authorList>
    </citation>
    <scope>NUCLEOTIDE SEQUENCE [LARGE SCALE GENOMIC DNA]</scope>
    <source>
        <strain evidence="7 8">AArcht7</strain>
    </source>
</reference>
<dbReference type="GO" id="GO:0044272">
    <property type="term" value="P:sulfur compound biosynthetic process"/>
    <property type="evidence" value="ECO:0007669"/>
    <property type="project" value="UniProtKB-ARBA"/>
</dbReference>
<dbReference type="Proteomes" id="UP000281431">
    <property type="component" value="Unassembled WGS sequence"/>
</dbReference>
<evidence type="ECO:0000256" key="2">
    <source>
        <dbReference type="ARBA" id="ARBA00023052"/>
    </source>
</evidence>
<evidence type="ECO:0000313" key="8">
    <source>
        <dbReference type="Proteomes" id="UP000281431"/>
    </source>
</evidence>
<dbReference type="SUPFAM" id="SSF52518">
    <property type="entry name" value="Thiamin diphosphate-binding fold (THDP-binding)"/>
    <property type="match status" value="2"/>
</dbReference>
<dbReference type="InterPro" id="IPR045229">
    <property type="entry name" value="TPP_enz"/>
</dbReference>
<dbReference type="Gene3D" id="3.40.50.970">
    <property type="match status" value="2"/>
</dbReference>
<dbReference type="PANTHER" id="PTHR18968">
    <property type="entry name" value="THIAMINE PYROPHOSPHATE ENZYMES"/>
    <property type="match status" value="1"/>
</dbReference>
<evidence type="ECO:0000313" key="7">
    <source>
        <dbReference type="EMBL" id="RQG99912.1"/>
    </source>
</evidence>
<dbReference type="GO" id="GO:0050660">
    <property type="term" value="F:flavin adenine dinucleotide binding"/>
    <property type="evidence" value="ECO:0007669"/>
    <property type="project" value="TreeGrafter"/>
</dbReference>
<dbReference type="GO" id="GO:0003984">
    <property type="term" value="F:acetolactate synthase activity"/>
    <property type="evidence" value="ECO:0007669"/>
    <property type="project" value="TreeGrafter"/>
</dbReference>
<dbReference type="InterPro" id="IPR029035">
    <property type="entry name" value="DHS-like_NAD/FAD-binding_dom"/>
</dbReference>
<sequence length="564" mass="59239">MTTSTTGAALFVDALERYGVEYVFGNPGTTELPILEAIDQTDLEYVLALHEDVAVGMAAGYAQTRRYHAQEDESIRPVGVVNLHVAPGLAHGLGNLHGAAAAGAPLVVTAGNHGTGVRHQEPILSGDLARTAAAHCTWSDEVLDVAALPTMLRRAFRVATTPPTGPVFLGLPLDVLLAETDDEPERLGPVPTAGGGDPAQLERAATLLVAADRPVLVVGDGVARAGRNAVAAAVEFAEATGARVHGEILSSEVAFPTEHDQWVSHVPPDGKLARRLFDAETIVFAGCSTNATVTGHEKPIVDRGTVCIHLGADAWQLGKNRPADAAILGDPGVVLDELATRVRTRLPEDERRDRLEDAVATADTVATKLAAGGSSSGNGRPGDRRATVDDLVEAIERVAADAFVVDESVTAKHALLSRVPLEPTQYVSNKGGGLGYGLPAAVGAALAESDRGESSDVIAFVGDGSYYYYPQAIYSAVRRRIDLTVVVANNRRYRALEENANSLLGSNRSDVVGTDIDPAVDPVRSARSYGARGERVETADEIEAALADALARDGVDVVDVRLRE</sequence>
<keyword evidence="8" id="KW-1185">Reference proteome</keyword>
<comment type="caution">
    <text evidence="7">The sequence shown here is derived from an EMBL/GenBank/DDBJ whole genome shotgun (WGS) entry which is preliminary data.</text>
</comment>
<evidence type="ECO:0000256" key="1">
    <source>
        <dbReference type="ARBA" id="ARBA00007812"/>
    </source>
</evidence>
<proteinExistence type="inferred from homology"/>
<dbReference type="GO" id="GO:0030976">
    <property type="term" value="F:thiamine pyrophosphate binding"/>
    <property type="evidence" value="ECO:0007669"/>
    <property type="project" value="InterPro"/>
</dbReference>
<evidence type="ECO:0000259" key="6">
    <source>
        <dbReference type="Pfam" id="PF02776"/>
    </source>
</evidence>
<dbReference type="OrthoDB" id="6837at2157"/>
<dbReference type="InterPro" id="IPR012001">
    <property type="entry name" value="Thiamin_PyroP_enz_TPP-bd_dom"/>
</dbReference>
<dbReference type="InterPro" id="IPR029061">
    <property type="entry name" value="THDP-binding"/>
</dbReference>
<name>A0A3N6NKU2_NATCH</name>
<accession>A0A3N6NKU2</accession>
<dbReference type="Pfam" id="PF02776">
    <property type="entry name" value="TPP_enzyme_N"/>
    <property type="match status" value="1"/>
</dbReference>
<evidence type="ECO:0000259" key="4">
    <source>
        <dbReference type="Pfam" id="PF00205"/>
    </source>
</evidence>
<evidence type="ECO:0000259" key="5">
    <source>
        <dbReference type="Pfam" id="PF02775"/>
    </source>
</evidence>